<dbReference type="Proteomes" id="UP000815677">
    <property type="component" value="Unassembled WGS sequence"/>
</dbReference>
<feature type="region of interest" description="Disordered" evidence="1">
    <location>
        <begin position="105"/>
        <end position="124"/>
    </location>
</feature>
<proteinExistence type="predicted"/>
<gene>
    <name evidence="2" type="ORF">MCHLO_15840</name>
</gene>
<dbReference type="EMBL" id="DF849886">
    <property type="protein sequence ID" value="GAT59569.1"/>
    <property type="molecule type" value="Genomic_DNA"/>
</dbReference>
<evidence type="ECO:0000313" key="3">
    <source>
        <dbReference type="Proteomes" id="UP000815677"/>
    </source>
</evidence>
<protein>
    <submittedName>
        <fullName evidence="2">Uncharacterized protein</fullName>
    </submittedName>
</protein>
<sequence>MKKMQAHIRWRLEFDALIARDSPRSSKLTATSNDENATWFIPHPAAICRPRPPQNLEYPIQLPPDLVHDFVLNHLLLDPHFAAYPPSEQYQKTFWKWMVRNLEQHSAEEDVRSHVPSFGSSTND</sequence>
<name>A0ABQ0M8F3_MYCCL</name>
<keyword evidence="3" id="KW-1185">Reference proteome</keyword>
<evidence type="ECO:0000313" key="2">
    <source>
        <dbReference type="EMBL" id="GAT59569.1"/>
    </source>
</evidence>
<organism evidence="2 3">
    <name type="scientific">Mycena chlorophos</name>
    <name type="common">Agaric fungus</name>
    <name type="synonym">Agaricus chlorophos</name>
    <dbReference type="NCBI Taxonomy" id="658473"/>
    <lineage>
        <taxon>Eukaryota</taxon>
        <taxon>Fungi</taxon>
        <taxon>Dikarya</taxon>
        <taxon>Basidiomycota</taxon>
        <taxon>Agaricomycotina</taxon>
        <taxon>Agaricomycetes</taxon>
        <taxon>Agaricomycetidae</taxon>
        <taxon>Agaricales</taxon>
        <taxon>Marasmiineae</taxon>
        <taxon>Mycenaceae</taxon>
        <taxon>Mycena</taxon>
    </lineage>
</organism>
<evidence type="ECO:0000256" key="1">
    <source>
        <dbReference type="SAM" id="MobiDB-lite"/>
    </source>
</evidence>
<reference evidence="2" key="1">
    <citation type="submission" date="2014-09" db="EMBL/GenBank/DDBJ databases">
        <title>Genome sequence of the luminous mushroom Mycena chlorophos for searching fungal bioluminescence genes.</title>
        <authorList>
            <person name="Tanaka Y."/>
            <person name="Kasuga D."/>
            <person name="Oba Y."/>
            <person name="Hase S."/>
            <person name="Sato K."/>
            <person name="Oba Y."/>
            <person name="Sakakibara Y."/>
        </authorList>
    </citation>
    <scope>NUCLEOTIDE SEQUENCE</scope>
</reference>
<accession>A0ABQ0M8F3</accession>